<comment type="subunit">
    <text evidence="3">Homodimer.</text>
</comment>
<evidence type="ECO:0000256" key="3">
    <source>
        <dbReference type="HAMAP-Rule" id="MF_01151"/>
    </source>
</evidence>
<dbReference type="OrthoDB" id="9812586at2"/>
<dbReference type="AlphaFoldDB" id="G2LE76"/>
<dbReference type="InterPro" id="IPR013805">
    <property type="entry name" value="GrpE_CC"/>
</dbReference>
<dbReference type="KEGG" id="ctm:Cabther_A0538"/>
<keyword evidence="8" id="KW-1185">Reference proteome</keyword>
<feature type="region of interest" description="Disordered" evidence="6">
    <location>
        <begin position="35"/>
        <end position="62"/>
    </location>
</feature>
<dbReference type="EMBL" id="CP002514">
    <property type="protein sequence ID" value="AEP11296.1"/>
    <property type="molecule type" value="Genomic_DNA"/>
</dbReference>
<dbReference type="Proteomes" id="UP000006791">
    <property type="component" value="Chromosome 1"/>
</dbReference>
<dbReference type="Gene3D" id="2.30.22.10">
    <property type="entry name" value="Head domain of nucleotide exchange factor GrpE"/>
    <property type="match status" value="1"/>
</dbReference>
<evidence type="ECO:0000256" key="1">
    <source>
        <dbReference type="ARBA" id="ARBA00009054"/>
    </source>
</evidence>
<proteinExistence type="inferred from homology"/>
<dbReference type="PRINTS" id="PR00773">
    <property type="entry name" value="GRPEPROTEIN"/>
</dbReference>
<dbReference type="RefSeq" id="WP_014099034.1">
    <property type="nucleotide sequence ID" value="NC_016024.1"/>
</dbReference>
<dbReference type="SUPFAM" id="SSF58014">
    <property type="entry name" value="Coiled-coil domain of nucleotide exchange factor GrpE"/>
    <property type="match status" value="1"/>
</dbReference>
<evidence type="ECO:0000256" key="6">
    <source>
        <dbReference type="SAM" id="MobiDB-lite"/>
    </source>
</evidence>
<gene>
    <name evidence="3" type="primary">grpE</name>
    <name evidence="7" type="ordered locus">Cabther_A0538</name>
</gene>
<dbReference type="STRING" id="981222.Cabther_A0538"/>
<protein>
    <recommendedName>
        <fullName evidence="3">Protein GrpE</fullName>
    </recommendedName>
    <alternativeName>
        <fullName evidence="3">HSP-70 cofactor</fullName>
    </alternativeName>
</protein>
<evidence type="ECO:0000256" key="5">
    <source>
        <dbReference type="SAM" id="Coils"/>
    </source>
</evidence>
<evidence type="ECO:0000313" key="8">
    <source>
        <dbReference type="Proteomes" id="UP000006791"/>
    </source>
</evidence>
<dbReference type="GO" id="GO:0005737">
    <property type="term" value="C:cytoplasm"/>
    <property type="evidence" value="ECO:0007669"/>
    <property type="project" value="UniProtKB-SubCell"/>
</dbReference>
<dbReference type="GO" id="GO:0042803">
    <property type="term" value="F:protein homodimerization activity"/>
    <property type="evidence" value="ECO:0007669"/>
    <property type="project" value="InterPro"/>
</dbReference>
<dbReference type="PANTHER" id="PTHR21237">
    <property type="entry name" value="GRPE PROTEIN"/>
    <property type="match status" value="1"/>
</dbReference>
<dbReference type="SUPFAM" id="SSF51064">
    <property type="entry name" value="Head domain of nucleotide exchange factor GrpE"/>
    <property type="match status" value="1"/>
</dbReference>
<name>G2LE76_CHLTF</name>
<dbReference type="Pfam" id="PF01025">
    <property type="entry name" value="GrpE"/>
    <property type="match status" value="1"/>
</dbReference>
<dbReference type="GO" id="GO:0000774">
    <property type="term" value="F:adenyl-nucleotide exchange factor activity"/>
    <property type="evidence" value="ECO:0007669"/>
    <property type="project" value="InterPro"/>
</dbReference>
<evidence type="ECO:0000256" key="4">
    <source>
        <dbReference type="RuleBase" id="RU004478"/>
    </source>
</evidence>
<dbReference type="GO" id="GO:0006457">
    <property type="term" value="P:protein folding"/>
    <property type="evidence" value="ECO:0007669"/>
    <property type="project" value="InterPro"/>
</dbReference>
<feature type="compositionally biased region" description="Basic and acidic residues" evidence="6">
    <location>
        <begin position="46"/>
        <end position="55"/>
    </location>
</feature>
<keyword evidence="5" id="KW-0175">Coiled coil</keyword>
<dbReference type="HAMAP" id="MF_01151">
    <property type="entry name" value="GrpE"/>
    <property type="match status" value="1"/>
</dbReference>
<dbReference type="PANTHER" id="PTHR21237:SF40">
    <property type="entry name" value="CELL CYCLE AND APOPTOSIS REGULATOR PROTEIN 2"/>
    <property type="match status" value="1"/>
</dbReference>
<comment type="subcellular location">
    <subcellularLocation>
        <location evidence="3">Cytoplasm</location>
    </subcellularLocation>
</comment>
<dbReference type="GO" id="GO:0051082">
    <property type="term" value="F:unfolded protein binding"/>
    <property type="evidence" value="ECO:0007669"/>
    <property type="project" value="TreeGrafter"/>
</dbReference>
<keyword evidence="2 3" id="KW-0143">Chaperone</keyword>
<reference evidence="7 8" key="1">
    <citation type="journal article" date="2012" name="Environ. Microbiol.">
        <title>Complete genome of Candidatus Chloracidobacterium thermophilum, a chlorophyll-based photoheterotroph belonging to the phylum Acidobacteria.</title>
        <authorList>
            <person name="Garcia Costas A.M."/>
            <person name="Liu Z."/>
            <person name="Tomsho L.P."/>
            <person name="Schuster S.C."/>
            <person name="Ward D.M."/>
            <person name="Bryant D.A."/>
        </authorList>
    </citation>
    <scope>NUCLEOTIDE SEQUENCE [LARGE SCALE GENOMIC DNA]</scope>
    <source>
        <strain evidence="7 8">B</strain>
    </source>
</reference>
<keyword evidence="3" id="KW-0963">Cytoplasm</keyword>
<sequence length="245" mass="27382">MSDEPRETAGAETPVVNVTDKRRLYKDTMETAADVASSVESSLDAASKETAREVPGEPSGVEVPTVEQLQTQLQEREMQLRERDAQLARLREQVIEFEAKTQEELRETRRRLERTVEQRVLRARQALLEDWLVVFDNLDLMVAGAEKATKEDLLTGIVAMQRLLSQALQRHDIERIDAVGQPFDPQLHEAVETLTVAPEQDGRVVAQTRPGYRLGTHLIRPALVSVGRAEVSAAVLSETDIPANI</sequence>
<keyword evidence="3 7" id="KW-0346">Stress response</keyword>
<evidence type="ECO:0000313" key="7">
    <source>
        <dbReference type="EMBL" id="AEP11296.1"/>
    </source>
</evidence>
<comment type="function">
    <text evidence="3">Participates actively in the response to hyperosmotic and heat shock by preventing the aggregation of stress-denatured proteins, in association with DnaK and GrpE. It is the nucleotide exchange factor for DnaK and may function as a thermosensor. Unfolded proteins bind initially to DnaJ; upon interaction with the DnaJ-bound protein, DnaK hydrolyzes its bound ATP, resulting in the formation of a stable complex. GrpE releases ADP from DnaK; ATP binding to DnaK triggers the release of the substrate protein, thus completing the reaction cycle. Several rounds of ATP-dependent interactions between DnaJ, DnaK and GrpE are required for fully efficient folding.</text>
</comment>
<dbReference type="InterPro" id="IPR000740">
    <property type="entry name" value="GrpE"/>
</dbReference>
<feature type="coiled-coil region" evidence="5">
    <location>
        <begin position="66"/>
        <end position="118"/>
    </location>
</feature>
<dbReference type="Gene3D" id="3.90.20.20">
    <property type="match status" value="1"/>
</dbReference>
<organism evidence="7 8">
    <name type="scientific">Chloracidobacterium thermophilum (strain B)</name>
    <dbReference type="NCBI Taxonomy" id="981222"/>
    <lineage>
        <taxon>Bacteria</taxon>
        <taxon>Pseudomonadati</taxon>
        <taxon>Acidobacteriota</taxon>
        <taxon>Terriglobia</taxon>
        <taxon>Terriglobales</taxon>
        <taxon>Acidobacteriaceae</taxon>
        <taxon>Chloracidobacterium</taxon>
    </lineage>
</organism>
<dbReference type="InterPro" id="IPR009012">
    <property type="entry name" value="GrpE_head"/>
</dbReference>
<dbReference type="GO" id="GO:0051087">
    <property type="term" value="F:protein-folding chaperone binding"/>
    <property type="evidence" value="ECO:0007669"/>
    <property type="project" value="InterPro"/>
</dbReference>
<evidence type="ECO:0000256" key="2">
    <source>
        <dbReference type="ARBA" id="ARBA00023186"/>
    </source>
</evidence>
<accession>G2LE76</accession>
<dbReference type="HOGENOM" id="CLU_1132020_0_0_0"/>
<comment type="similarity">
    <text evidence="1 3 4">Belongs to the GrpE family.</text>
</comment>